<name>A0A9X3SQY7_9ACTN</name>
<dbReference type="Gene3D" id="3.40.30.10">
    <property type="entry name" value="Glutaredoxin"/>
    <property type="match status" value="1"/>
</dbReference>
<dbReference type="InterPro" id="IPR001853">
    <property type="entry name" value="DSBA-like_thioredoxin_dom"/>
</dbReference>
<accession>A0A9X3SQY7</accession>
<dbReference type="RefSeq" id="WP_270110652.1">
    <property type="nucleotide sequence ID" value="NZ_JAPZVP010000010.1"/>
</dbReference>
<dbReference type="GO" id="GO:0016491">
    <property type="term" value="F:oxidoreductase activity"/>
    <property type="evidence" value="ECO:0007669"/>
    <property type="project" value="InterPro"/>
</dbReference>
<feature type="domain" description="DSBA-like thioredoxin" evidence="1">
    <location>
        <begin position="13"/>
        <end position="213"/>
    </location>
</feature>
<evidence type="ECO:0000313" key="3">
    <source>
        <dbReference type="Proteomes" id="UP001146067"/>
    </source>
</evidence>
<gene>
    <name evidence="2" type="ORF">O1R50_13810</name>
</gene>
<reference evidence="2" key="1">
    <citation type="submission" date="2022-12" db="EMBL/GenBank/DDBJ databases">
        <title>Gycomyces niveus sp.nov.,a novel actinomycete isolated from soil in Shouguan.</title>
        <authorList>
            <person name="Yang X."/>
        </authorList>
    </citation>
    <scope>NUCLEOTIDE SEQUENCE</scope>
    <source>
        <strain evidence="2">NEAU-A15</strain>
    </source>
</reference>
<dbReference type="InterPro" id="IPR036249">
    <property type="entry name" value="Thioredoxin-like_sf"/>
</dbReference>
<dbReference type="EMBL" id="JAPZVP010000010">
    <property type="protein sequence ID" value="MDA1360701.1"/>
    <property type="molecule type" value="Genomic_DNA"/>
</dbReference>
<protein>
    <submittedName>
        <fullName evidence="2">DsbA family oxidoreductase</fullName>
    </submittedName>
</protein>
<dbReference type="Pfam" id="PF01323">
    <property type="entry name" value="DSBA"/>
    <property type="match status" value="1"/>
</dbReference>
<dbReference type="AlphaFoldDB" id="A0A9X3SQY7"/>
<keyword evidence="3" id="KW-1185">Reference proteome</keyword>
<sequence>MERNQAGASAPVTVEVWADLGCPWCYVGKHRLEEAISRRPDADRFIVKIRSFELNPNAPHEPETIESAFIRSHGGDASVVMAAERRIQALARREGLAFDLDRLNANTFDLHRVMHYADESGQGAEFFSLVQDRYFAGDLNPFDPEALAGAAELVGLSGRRVHEILAGDEYAAAVRADVQEGLELGARGVPFTVFDRRLAVSGAQTVNGYARALDEAVGAATEAVSA</sequence>
<dbReference type="Proteomes" id="UP001146067">
    <property type="component" value="Unassembled WGS sequence"/>
</dbReference>
<comment type="caution">
    <text evidence="2">The sequence shown here is derived from an EMBL/GenBank/DDBJ whole genome shotgun (WGS) entry which is preliminary data.</text>
</comment>
<dbReference type="PANTHER" id="PTHR13887:SF41">
    <property type="entry name" value="THIOREDOXIN SUPERFAMILY PROTEIN"/>
    <property type="match status" value="1"/>
</dbReference>
<organism evidence="2 3">
    <name type="scientific">Glycomyces luteolus</name>
    <dbReference type="NCBI Taxonomy" id="2670330"/>
    <lineage>
        <taxon>Bacteria</taxon>
        <taxon>Bacillati</taxon>
        <taxon>Actinomycetota</taxon>
        <taxon>Actinomycetes</taxon>
        <taxon>Glycomycetales</taxon>
        <taxon>Glycomycetaceae</taxon>
        <taxon>Glycomyces</taxon>
    </lineage>
</organism>
<dbReference type="CDD" id="cd03024">
    <property type="entry name" value="DsbA_FrnE"/>
    <property type="match status" value="1"/>
</dbReference>
<evidence type="ECO:0000259" key="1">
    <source>
        <dbReference type="Pfam" id="PF01323"/>
    </source>
</evidence>
<dbReference type="SUPFAM" id="SSF52833">
    <property type="entry name" value="Thioredoxin-like"/>
    <property type="match status" value="1"/>
</dbReference>
<dbReference type="PANTHER" id="PTHR13887">
    <property type="entry name" value="GLUTATHIONE S-TRANSFERASE KAPPA"/>
    <property type="match status" value="1"/>
</dbReference>
<proteinExistence type="predicted"/>
<evidence type="ECO:0000313" key="2">
    <source>
        <dbReference type="EMBL" id="MDA1360701.1"/>
    </source>
</evidence>